<evidence type="ECO:0000256" key="1">
    <source>
        <dbReference type="ARBA" id="ARBA00004571"/>
    </source>
</evidence>
<keyword evidence="2 8" id="KW-0813">Transport</keyword>
<evidence type="ECO:0000313" key="14">
    <source>
        <dbReference type="Proteomes" id="UP000706891"/>
    </source>
</evidence>
<sequence>MYKLMLWCFMLFAWCANLNAQNVVKGSVLDASHNNEPLIGATVQVPGTSTGVVADLDGNFTISLPEGKNVIQVSMIGYKTQVINVKGKTSVQVLLEEEANEMEELVVVGYGTMKKRDLSGSISQIKGDDLMQGNATDVAHGLQGKIAGVQVNQSDGSPGAGVTITVRGANSFTTSSQPLYIVDGVPYGTNPNGTPSSSANEGNNQFSSPLSMINPNDIEKIEVLKDASATAIYGSRGANGVVIITTKKGKESDGGKPTIELNVKLGIQTVAKRLNVLNPYTYAIYQNEQYANSHYYEGSTAAFPYRGEWDYPYVNGNYIYDAGTYNPSPEDFLNPGIRTDEYGNVDEVAIADWQDEIFQTAFQQDYSVSVSNGNSKGWYNFSGNFTKQDGTIKNTGFERYGISINIGRHITDWLEIGTSSFFTNTTTDFQRTGSENTGVIRSALIFPPTYGVHTETEQLDELNWLATNPVNYVNGAKDQLKQISWFSSSYVEVKLAPWLRFRQNLGLGYNDGHRGTYYDRHTQEGRTPNNGLAGKATSIWKSFTAESILTFDKKWGVHALNAVVGMTFEKGTGENTSMSATNFPTDYTQDNDMSLALDRATIASSTTEQALESFLGRINYTLMDKYIFTASVRTDGSSSFAENNKWATFLSGAFAWRASEEKFIQDLNIFSNLKFRLSFGQTGNQAIGAYRTLEMLNAANYPYNGNLEGGMSMVDWRGPTNPDLKWETTDQFNAGIDMGFMDNRLSFTVDYYYKKTRDLLQNVTIPGSSGFTQMLVNSGNVTNEGLEFTLNYDVFRKSPVRWNIAANLSFNRNRIGGLEGDQYATSLWSAADQAFLQRNGCPIGTIYGYVEDGFFDNIAEVRSFPAYANLSDAAALQRVGEIKYRDLNGDGQITAADRTIIGDTNPDFTYGFTSNLSWKNFTLSFMLQGSQGNDILNYNLTDIEMGNYGNITQEAYDSRWTVENAANAKWPKPTAGYTREWLFSDRYVENGSYLKMKYITLSYDWLKPFPGIQKLNISFTANNVFTITNYSWFDPDVNAGGANAATPGVDSYSYPSARTFTLGLNFTF</sequence>
<keyword evidence="14" id="KW-1185">Reference proteome</keyword>
<dbReference type="Gene3D" id="2.170.130.10">
    <property type="entry name" value="TonB-dependent receptor, plug domain"/>
    <property type="match status" value="1"/>
</dbReference>
<keyword evidence="10" id="KW-0732">Signal</keyword>
<dbReference type="InterPro" id="IPR036942">
    <property type="entry name" value="Beta-barrel_TonB_sf"/>
</dbReference>
<dbReference type="InterPro" id="IPR023997">
    <property type="entry name" value="TonB-dep_OMP_SusC/RagA_CS"/>
</dbReference>
<reference evidence="13" key="2">
    <citation type="journal article" date="2021" name="Sci. Rep.">
        <title>The distribution of antibiotic resistance genes in chicken gut microbiota commensals.</title>
        <authorList>
            <person name="Juricova H."/>
            <person name="Matiasovicova J."/>
            <person name="Kubasova T."/>
            <person name="Cejkova D."/>
            <person name="Rychlik I."/>
        </authorList>
    </citation>
    <scope>NUCLEOTIDE SEQUENCE</scope>
    <source>
        <strain evidence="13">An824</strain>
    </source>
</reference>
<feature type="chain" id="PRO_5037014377" evidence="10">
    <location>
        <begin position="21"/>
        <end position="1068"/>
    </location>
</feature>
<dbReference type="SUPFAM" id="SSF49464">
    <property type="entry name" value="Carboxypeptidase regulatory domain-like"/>
    <property type="match status" value="1"/>
</dbReference>
<feature type="domain" description="TonB-dependent receptor plug" evidence="12">
    <location>
        <begin position="114"/>
        <end position="241"/>
    </location>
</feature>
<comment type="caution">
    <text evidence="13">The sequence shown here is derived from an EMBL/GenBank/DDBJ whole genome shotgun (WGS) entry which is preliminary data.</text>
</comment>
<dbReference type="Gene3D" id="2.60.40.1120">
    <property type="entry name" value="Carboxypeptidase-like, regulatory domain"/>
    <property type="match status" value="1"/>
</dbReference>
<dbReference type="Proteomes" id="UP000706891">
    <property type="component" value="Unassembled WGS sequence"/>
</dbReference>
<dbReference type="InterPro" id="IPR039426">
    <property type="entry name" value="TonB-dep_rcpt-like"/>
</dbReference>
<dbReference type="Pfam" id="PF07715">
    <property type="entry name" value="Plug"/>
    <property type="match status" value="1"/>
</dbReference>
<keyword evidence="7 8" id="KW-0998">Cell outer membrane</keyword>
<dbReference type="InterPro" id="IPR023996">
    <property type="entry name" value="TonB-dep_OMP_SusC/RagA"/>
</dbReference>
<dbReference type="InterPro" id="IPR012910">
    <property type="entry name" value="Plug_dom"/>
</dbReference>
<dbReference type="EMBL" id="JACJJG010000008">
    <property type="protein sequence ID" value="MBM6672911.1"/>
    <property type="molecule type" value="Genomic_DNA"/>
</dbReference>
<dbReference type="SUPFAM" id="SSF56935">
    <property type="entry name" value="Porins"/>
    <property type="match status" value="1"/>
</dbReference>
<comment type="subcellular location">
    <subcellularLocation>
        <location evidence="1 8">Cell outer membrane</location>
        <topology evidence="1 8">Multi-pass membrane protein</topology>
    </subcellularLocation>
</comment>
<evidence type="ECO:0000256" key="6">
    <source>
        <dbReference type="ARBA" id="ARBA00023136"/>
    </source>
</evidence>
<protein>
    <submittedName>
        <fullName evidence="13">TonB-dependent receptor</fullName>
    </submittedName>
</protein>
<gene>
    <name evidence="13" type="ORF">H6A34_03350</name>
</gene>
<dbReference type="FunFam" id="2.170.130.10:FF:000008">
    <property type="entry name" value="SusC/RagA family TonB-linked outer membrane protein"/>
    <property type="match status" value="1"/>
</dbReference>
<dbReference type="PROSITE" id="PS52016">
    <property type="entry name" value="TONB_DEPENDENT_REC_3"/>
    <property type="match status" value="1"/>
</dbReference>
<evidence type="ECO:0000256" key="3">
    <source>
        <dbReference type="ARBA" id="ARBA00022452"/>
    </source>
</evidence>
<evidence type="ECO:0000256" key="8">
    <source>
        <dbReference type="PROSITE-ProRule" id="PRU01360"/>
    </source>
</evidence>
<evidence type="ECO:0000259" key="12">
    <source>
        <dbReference type="Pfam" id="PF07715"/>
    </source>
</evidence>
<evidence type="ECO:0000259" key="11">
    <source>
        <dbReference type="Pfam" id="PF00593"/>
    </source>
</evidence>
<evidence type="ECO:0000256" key="9">
    <source>
        <dbReference type="RuleBase" id="RU003357"/>
    </source>
</evidence>
<evidence type="ECO:0000256" key="5">
    <source>
        <dbReference type="ARBA" id="ARBA00023077"/>
    </source>
</evidence>
<feature type="signal peptide" evidence="10">
    <location>
        <begin position="1"/>
        <end position="20"/>
    </location>
</feature>
<keyword evidence="6 8" id="KW-0472">Membrane</keyword>
<comment type="similarity">
    <text evidence="8 9">Belongs to the TonB-dependent receptor family.</text>
</comment>
<dbReference type="InterPro" id="IPR000531">
    <property type="entry name" value="Beta-barrel_TonB"/>
</dbReference>
<accession>A0A939B6P5</accession>
<dbReference type="Gene3D" id="2.40.170.20">
    <property type="entry name" value="TonB-dependent receptor, beta-barrel domain"/>
    <property type="match status" value="1"/>
</dbReference>
<dbReference type="Pfam" id="PF00593">
    <property type="entry name" value="TonB_dep_Rec_b-barrel"/>
    <property type="match status" value="1"/>
</dbReference>
<dbReference type="RefSeq" id="WP_205103454.1">
    <property type="nucleotide sequence ID" value="NZ_JACJJG010000008.1"/>
</dbReference>
<dbReference type="InterPro" id="IPR037066">
    <property type="entry name" value="Plug_dom_sf"/>
</dbReference>
<keyword evidence="4 8" id="KW-0812">Transmembrane</keyword>
<dbReference type="NCBIfam" id="TIGR04057">
    <property type="entry name" value="SusC_RagA_signa"/>
    <property type="match status" value="1"/>
</dbReference>
<name>A0A939B6P5_9BACT</name>
<reference evidence="13" key="1">
    <citation type="submission" date="2020-08" db="EMBL/GenBank/DDBJ databases">
        <authorList>
            <person name="Cejkova D."/>
            <person name="Kubasova T."/>
            <person name="Jahodarova E."/>
            <person name="Rychlik I."/>
        </authorList>
    </citation>
    <scope>NUCLEOTIDE SEQUENCE</scope>
    <source>
        <strain evidence="13">An824</strain>
    </source>
</reference>
<evidence type="ECO:0000256" key="10">
    <source>
        <dbReference type="SAM" id="SignalP"/>
    </source>
</evidence>
<keyword evidence="13" id="KW-0675">Receptor</keyword>
<evidence type="ECO:0000256" key="4">
    <source>
        <dbReference type="ARBA" id="ARBA00022692"/>
    </source>
</evidence>
<evidence type="ECO:0000256" key="2">
    <source>
        <dbReference type="ARBA" id="ARBA00022448"/>
    </source>
</evidence>
<dbReference type="AlphaFoldDB" id="A0A939B6P5"/>
<proteinExistence type="inferred from homology"/>
<dbReference type="NCBIfam" id="TIGR04056">
    <property type="entry name" value="OMP_RagA_SusC"/>
    <property type="match status" value="1"/>
</dbReference>
<dbReference type="InterPro" id="IPR008969">
    <property type="entry name" value="CarboxyPept-like_regulatory"/>
</dbReference>
<keyword evidence="5 9" id="KW-0798">TonB box</keyword>
<keyword evidence="3 8" id="KW-1134">Transmembrane beta strand</keyword>
<evidence type="ECO:0000256" key="7">
    <source>
        <dbReference type="ARBA" id="ARBA00023237"/>
    </source>
</evidence>
<feature type="domain" description="TonB-dependent receptor-like beta-barrel" evidence="11">
    <location>
        <begin position="494"/>
        <end position="830"/>
    </location>
</feature>
<organism evidence="13 14">
    <name type="scientific">Marseilla massiliensis</name>
    <dbReference type="NCBI Taxonomy" id="1841864"/>
    <lineage>
        <taxon>Bacteria</taxon>
        <taxon>Pseudomonadati</taxon>
        <taxon>Bacteroidota</taxon>
        <taxon>Bacteroidia</taxon>
        <taxon>Bacteroidales</taxon>
        <taxon>Prevotellaceae</taxon>
        <taxon>Marseilla</taxon>
    </lineage>
</organism>
<evidence type="ECO:0000313" key="13">
    <source>
        <dbReference type="EMBL" id="MBM6672911.1"/>
    </source>
</evidence>
<dbReference type="GO" id="GO:0009279">
    <property type="term" value="C:cell outer membrane"/>
    <property type="evidence" value="ECO:0007669"/>
    <property type="project" value="UniProtKB-SubCell"/>
</dbReference>
<dbReference type="Pfam" id="PF13715">
    <property type="entry name" value="CarbopepD_reg_2"/>
    <property type="match status" value="1"/>
</dbReference>